<comment type="similarity">
    <text evidence="2">Belongs to the glycosyl hydrolase 20 family.</text>
</comment>
<evidence type="ECO:0000256" key="1">
    <source>
        <dbReference type="ARBA" id="ARBA00001231"/>
    </source>
</evidence>
<sequence length="1641" mass="176904">MGVSALALAGLPALGTASAFAADGEAAAKNFALASNGATVEVSGTEVSDGRWGKDKLIDGVVNEDAAKAEQSRWSSNVSDSAWATVTFKDKTVLDHVNVFWGRACAAKWDLLVSTDGQSFQKVFSEDNQQCADPGKALKTTVDLPENRKNEQFKAIKLQVRKQTIVAGGYWGSSAWEIEAWNAPQVAAPTPAAPAEVATQTGLVPLPDSVTAQEGAPYVLAPTARIVAPANLTRVANMLATTLRSSTGYELPVVTSGKKAGDISLATGEVAGYAGKNEAYSLTANEGGVEIVGASEQAVFNGTQTLRQLFPGFVYMSRPVLADWKIPAVAIKDAPRFSYRGYMLDIARSFVGFEDIKQVIDEMAAYKMTALHLHLVDDQGWRIEITNEGRAPGDDIDYTRLTADSGLSAMLPHEKQASREVGRTGYLTQDEWKKLQDYASSRFIEIVPEIDVPGHINAALHAIPQLNTPGSSHPATEAEPTSPAAAGGAVGWSYMDPDSPATYNFLRHVFKQMAAMTHSDKVHIGGDEPHSFLQRYGHGKYEEIVTKVMQIVRDSGKTPIGWNEVADSPGVLKSGDILQYWLGNIKPVQQAVRNKDVKVIMSKVKHAYVAQKYNPKTPMGLNWACNPCNTLTHYDWNPATELGMDDSKLLGTEAALWTETVRGLDQVQYMTYPRLLSQAEVGWTAQAKRQNDNFLKRAGVNGTDMAAAGINYYDDPAVKWDFDLVGVASTVPTSASTIQLGYVSAPGTKLAANGKTLVTDTTNDADGVSNSPLGSGQKVVIDWGDGSPLEAAKVTSPRPRNLYGAPDLYVLTAEHTFATPGKHRVKLTLNGKETFAEVTSQAGATPSEPLYTPWQPAGDPTLELGTKTVNPKGRLPIKVNGFKPLELVEVVLDGKNLGQVRPNKDGVVDLALYIPEDTPIGKLPLTFTQGDRSVGAEVNVWGPEKQVLKNPISGLTVDRFSSEADNESPKPNGLAKAAVDGNPKTYWHTRWANPAAQFPHFISLDLHKQCQIDGLEYTPRQDNTNTRIKDYDIFVSTDGQNWGSPVASGSFVAGKTATVVNFAPVAGNFVKLVGKNSHNGEPFGGAGEIRVGGTCADTQVLGLQVTTGNGTTKVAEDGSTVVKAEAGEPLNFELLNGPQSGQISVWTADEPEVLAHSQLSAQNQSVQLNAPAEGESLKLVVVTPKGRFNLTVQVEKQPEPTPEPSVEPTVEPTPAPTPAPEPTKEPTAEPTAEPTVEPTPAPVPSPEPTKEPTAEPTPAPVPPVKPEPTKEPAPKPEPPVKPEPTKEPAPKPQPPVKPTPEAPKPPVKPEPTPAPKPPVKPEPTPVLPDPKPEPKPLPPVKPQPPVKPEPTEEPAPKPQPPAPKPPVKPTPEAPKPPVKPEPKPTPVKPEPKPVPKPEPKPTPVKPEPKPVPTPVVPDPKPAPKPLPPVKPAPKPTELNPYLVTAASPDARVAKDVEATTLFSGEIKWLIRTRISTGWPDGTFRPLVPVDRQTMAAFLYRLAGRPTVANKRPPFKDVPGTNFFSREIEWMREAGISTGWADNTFRPEEPVHRDAMAAFLFRFCSKYPNQCSPHVDPNRLKVKVERPFRDVGSKDLFHHQMAWMRTANISTGYADKTYRPLDNVNRDAMAAFLFRMKHNGLG</sequence>
<keyword evidence="12" id="KW-1185">Reference proteome</keyword>
<keyword evidence="4" id="KW-0378">Hydrolase</keyword>
<feature type="compositionally biased region" description="Basic and acidic residues" evidence="7">
    <location>
        <begin position="1389"/>
        <end position="1399"/>
    </location>
</feature>
<dbReference type="InterPro" id="IPR017853">
    <property type="entry name" value="GH"/>
</dbReference>
<organism evidence="11 12">
    <name type="scientific">Boudabousia tangfeifanii</name>
    <dbReference type="NCBI Taxonomy" id="1912795"/>
    <lineage>
        <taxon>Bacteria</taxon>
        <taxon>Bacillati</taxon>
        <taxon>Actinomycetota</taxon>
        <taxon>Actinomycetes</taxon>
        <taxon>Actinomycetales</taxon>
        <taxon>Actinomycetaceae</taxon>
        <taxon>Boudabousia</taxon>
    </lineage>
</organism>
<dbReference type="Pfam" id="PF00728">
    <property type="entry name" value="Glyco_hydro_20"/>
    <property type="match status" value="1"/>
</dbReference>
<dbReference type="Pfam" id="PF02838">
    <property type="entry name" value="Glyco_hydro_20b"/>
    <property type="match status" value="1"/>
</dbReference>
<evidence type="ECO:0000256" key="4">
    <source>
        <dbReference type="ARBA" id="ARBA00022801"/>
    </source>
</evidence>
<feature type="compositionally biased region" description="Pro residues" evidence="7">
    <location>
        <begin position="1237"/>
        <end position="1247"/>
    </location>
</feature>
<dbReference type="Gene3D" id="3.30.379.10">
    <property type="entry name" value="Chitobiase/beta-hexosaminidase domain 2-like"/>
    <property type="match status" value="1"/>
</dbReference>
<dbReference type="GO" id="GO:0004563">
    <property type="term" value="F:beta-N-acetylhexosaminidase activity"/>
    <property type="evidence" value="ECO:0007669"/>
    <property type="project" value="UniProtKB-EC"/>
</dbReference>
<feature type="region of interest" description="Disordered" evidence="7">
    <location>
        <begin position="1193"/>
        <end position="1436"/>
    </location>
</feature>
<name>A0A1D9MLR8_9ACTO</name>
<dbReference type="STRING" id="1912795.BK816_07350"/>
<dbReference type="PANTHER" id="PTHR22600:SF57">
    <property type="entry name" value="BETA-N-ACETYLHEXOSAMINIDASE"/>
    <property type="match status" value="1"/>
</dbReference>
<dbReference type="Pfam" id="PF00395">
    <property type="entry name" value="SLH"/>
    <property type="match status" value="3"/>
</dbReference>
<protein>
    <recommendedName>
        <fullName evidence="3">beta-N-acetylhexosaminidase</fullName>
        <ecNumber evidence="3">3.2.1.52</ecNumber>
    </recommendedName>
</protein>
<dbReference type="InterPro" id="IPR001119">
    <property type="entry name" value="SLH_dom"/>
</dbReference>
<reference evidence="11 12" key="1">
    <citation type="submission" date="2016-10" db="EMBL/GenBank/DDBJ databases">
        <title>Actinomyces aegypiusis sp. nov., isolated from the Aegypius monachus in Qinghai Tibet Plateau China.</title>
        <authorList>
            <person name="Wang Y."/>
        </authorList>
    </citation>
    <scope>NUCLEOTIDE SEQUENCE [LARGE SCALE GENOMIC DNA]</scope>
    <source>
        <strain evidence="11 12">VUL4_3</strain>
    </source>
</reference>
<dbReference type="EMBL" id="CP017812">
    <property type="protein sequence ID" value="AOZ73129.1"/>
    <property type="molecule type" value="Genomic_DNA"/>
</dbReference>
<dbReference type="SUPFAM" id="SSF49785">
    <property type="entry name" value="Galactose-binding domain-like"/>
    <property type="match status" value="2"/>
</dbReference>
<evidence type="ECO:0000256" key="3">
    <source>
        <dbReference type="ARBA" id="ARBA00012663"/>
    </source>
</evidence>
<feature type="active site" description="Proton donor" evidence="6">
    <location>
        <position position="528"/>
    </location>
</feature>
<dbReference type="InterPro" id="IPR029018">
    <property type="entry name" value="Hex-like_dom2"/>
</dbReference>
<dbReference type="Gene3D" id="2.60.120.260">
    <property type="entry name" value="Galactose-binding domain-like"/>
    <property type="match status" value="2"/>
</dbReference>
<dbReference type="Pfam" id="PF00754">
    <property type="entry name" value="F5_F8_type_C"/>
    <property type="match status" value="2"/>
</dbReference>
<feature type="domain" description="SLH" evidence="10">
    <location>
        <begin position="1449"/>
        <end position="1509"/>
    </location>
</feature>
<dbReference type="InterPro" id="IPR015882">
    <property type="entry name" value="HEX_bac_N"/>
</dbReference>
<evidence type="ECO:0000256" key="7">
    <source>
        <dbReference type="SAM" id="MobiDB-lite"/>
    </source>
</evidence>
<dbReference type="EC" id="3.2.1.52" evidence="3"/>
<comment type="catalytic activity">
    <reaction evidence="1">
        <text>Hydrolysis of terminal non-reducing N-acetyl-D-hexosamine residues in N-acetyl-beta-D-hexosaminides.</text>
        <dbReference type="EC" id="3.2.1.52"/>
    </reaction>
</comment>
<accession>A0A1D9MLR8</accession>
<proteinExistence type="inferred from homology"/>
<dbReference type="PRINTS" id="PR00738">
    <property type="entry name" value="GLHYDRLASE20"/>
</dbReference>
<feature type="domain" description="SLH" evidence="10">
    <location>
        <begin position="1510"/>
        <end position="1573"/>
    </location>
</feature>
<dbReference type="PANTHER" id="PTHR22600">
    <property type="entry name" value="BETA-HEXOSAMINIDASE"/>
    <property type="match status" value="1"/>
</dbReference>
<feature type="compositionally biased region" description="Pro residues" evidence="7">
    <location>
        <begin position="1199"/>
        <end position="1221"/>
    </location>
</feature>
<dbReference type="PROSITE" id="PS50022">
    <property type="entry name" value="FA58C_3"/>
    <property type="match status" value="1"/>
</dbReference>
<dbReference type="SUPFAM" id="SSF55545">
    <property type="entry name" value="beta-N-acetylhexosaminidase-like domain"/>
    <property type="match status" value="1"/>
</dbReference>
<evidence type="ECO:0000313" key="12">
    <source>
        <dbReference type="Proteomes" id="UP000176288"/>
    </source>
</evidence>
<evidence type="ECO:0000256" key="5">
    <source>
        <dbReference type="ARBA" id="ARBA00023295"/>
    </source>
</evidence>
<feature type="signal peptide" evidence="8">
    <location>
        <begin position="1"/>
        <end position="21"/>
    </location>
</feature>
<evidence type="ECO:0000259" key="9">
    <source>
        <dbReference type="PROSITE" id="PS50022"/>
    </source>
</evidence>
<feature type="domain" description="F5/8 type C" evidence="9">
    <location>
        <begin position="940"/>
        <end position="1094"/>
    </location>
</feature>
<evidence type="ECO:0000259" key="10">
    <source>
        <dbReference type="PROSITE" id="PS51272"/>
    </source>
</evidence>
<dbReference type="InterPro" id="IPR025705">
    <property type="entry name" value="Beta_hexosaminidase_sua/sub"/>
</dbReference>
<dbReference type="RefSeq" id="WP_071164592.1">
    <property type="nucleotide sequence ID" value="NZ_CP017812.1"/>
</dbReference>
<dbReference type="InterPro" id="IPR000421">
    <property type="entry name" value="FA58C"/>
</dbReference>
<evidence type="ECO:0000256" key="6">
    <source>
        <dbReference type="PIRSR" id="PIRSR625705-1"/>
    </source>
</evidence>
<evidence type="ECO:0000256" key="2">
    <source>
        <dbReference type="ARBA" id="ARBA00006285"/>
    </source>
</evidence>
<gene>
    <name evidence="11" type="ORF">BK816_07350</name>
</gene>
<dbReference type="SUPFAM" id="SSF51445">
    <property type="entry name" value="(Trans)glycosidases"/>
    <property type="match status" value="1"/>
</dbReference>
<dbReference type="PROSITE" id="PS51272">
    <property type="entry name" value="SLH"/>
    <property type="match status" value="3"/>
</dbReference>
<keyword evidence="8" id="KW-0732">Signal</keyword>
<dbReference type="GO" id="GO:0005975">
    <property type="term" value="P:carbohydrate metabolic process"/>
    <property type="evidence" value="ECO:0007669"/>
    <property type="project" value="InterPro"/>
</dbReference>
<feature type="domain" description="SLH" evidence="10">
    <location>
        <begin position="1583"/>
        <end position="1641"/>
    </location>
</feature>
<dbReference type="InterPro" id="IPR015883">
    <property type="entry name" value="Glyco_hydro_20_cat"/>
</dbReference>
<keyword evidence="5" id="KW-0326">Glycosidase</keyword>
<dbReference type="Proteomes" id="UP000176288">
    <property type="component" value="Chromosome"/>
</dbReference>
<feature type="compositionally biased region" description="Pro residues" evidence="7">
    <location>
        <begin position="1290"/>
        <end position="1348"/>
    </location>
</feature>
<evidence type="ECO:0000256" key="8">
    <source>
        <dbReference type="SAM" id="SignalP"/>
    </source>
</evidence>
<feature type="compositionally biased region" description="Pro residues" evidence="7">
    <location>
        <begin position="1356"/>
        <end position="1388"/>
    </location>
</feature>
<feature type="chain" id="PRO_5009443756" description="beta-N-acetylhexosaminidase" evidence="8">
    <location>
        <begin position="22"/>
        <end position="1641"/>
    </location>
</feature>
<dbReference type="GO" id="GO:0016020">
    <property type="term" value="C:membrane"/>
    <property type="evidence" value="ECO:0007669"/>
    <property type="project" value="TreeGrafter"/>
</dbReference>
<feature type="compositionally biased region" description="Pro residues" evidence="7">
    <location>
        <begin position="1255"/>
        <end position="1266"/>
    </location>
</feature>
<dbReference type="KEGG" id="avu:BK816_07350"/>
<dbReference type="InterPro" id="IPR008979">
    <property type="entry name" value="Galactose-bd-like_sf"/>
</dbReference>
<feature type="compositionally biased region" description="Basic and acidic residues" evidence="7">
    <location>
        <begin position="1267"/>
        <end position="1289"/>
    </location>
</feature>
<feature type="compositionally biased region" description="Pro residues" evidence="7">
    <location>
        <begin position="1400"/>
        <end position="1434"/>
    </location>
</feature>
<evidence type="ECO:0000313" key="11">
    <source>
        <dbReference type="EMBL" id="AOZ73129.1"/>
    </source>
</evidence>
<dbReference type="Gene3D" id="3.20.20.80">
    <property type="entry name" value="Glycosidases"/>
    <property type="match status" value="1"/>
</dbReference>
<dbReference type="GO" id="GO:0030203">
    <property type="term" value="P:glycosaminoglycan metabolic process"/>
    <property type="evidence" value="ECO:0007669"/>
    <property type="project" value="TreeGrafter"/>
</dbReference>